<dbReference type="AlphaFoldDB" id="A0A4Y4AU28"/>
<dbReference type="InterPro" id="IPR002772">
    <property type="entry name" value="Glyco_hydro_3_C"/>
</dbReference>
<evidence type="ECO:0000256" key="3">
    <source>
        <dbReference type="ARBA" id="ARBA00022801"/>
    </source>
</evidence>
<organism evidence="6 7">
    <name type="scientific">Flavobacterium flevense</name>
    <dbReference type="NCBI Taxonomy" id="983"/>
    <lineage>
        <taxon>Bacteria</taxon>
        <taxon>Pseudomonadati</taxon>
        <taxon>Bacteroidota</taxon>
        <taxon>Flavobacteriia</taxon>
        <taxon>Flavobacteriales</taxon>
        <taxon>Flavobacteriaceae</taxon>
        <taxon>Flavobacterium</taxon>
    </lineage>
</organism>
<dbReference type="Gene3D" id="2.60.40.10">
    <property type="entry name" value="Immunoglobulins"/>
    <property type="match status" value="1"/>
</dbReference>
<dbReference type="GO" id="GO:0045493">
    <property type="term" value="P:xylan catabolic process"/>
    <property type="evidence" value="ECO:0007669"/>
    <property type="project" value="InterPro"/>
</dbReference>
<dbReference type="STRING" id="983.SAMN05443543_10132"/>
<dbReference type="PANTHER" id="PTHR42721">
    <property type="entry name" value="SUGAR HYDROLASE-RELATED"/>
    <property type="match status" value="1"/>
</dbReference>
<evidence type="ECO:0000256" key="4">
    <source>
        <dbReference type="SAM" id="SignalP"/>
    </source>
</evidence>
<dbReference type="InterPro" id="IPR026891">
    <property type="entry name" value="Fn3-like"/>
</dbReference>
<feature type="chain" id="PRO_5023142706" evidence="4">
    <location>
        <begin position="20"/>
        <end position="857"/>
    </location>
</feature>
<feature type="domain" description="PA14" evidence="5">
    <location>
        <begin position="452"/>
        <end position="593"/>
    </location>
</feature>
<keyword evidence="7" id="KW-1185">Reference proteome</keyword>
<dbReference type="SMART" id="SM00758">
    <property type="entry name" value="PA14"/>
    <property type="match status" value="1"/>
</dbReference>
<reference evidence="6 7" key="1">
    <citation type="submission" date="2019-06" db="EMBL/GenBank/DDBJ databases">
        <title>Whole genome shotgun sequence of Flavobacterium flevense NBRC 14960.</title>
        <authorList>
            <person name="Hosoyama A."/>
            <person name="Uohara A."/>
            <person name="Ohji S."/>
            <person name="Ichikawa N."/>
        </authorList>
    </citation>
    <scope>NUCLEOTIDE SEQUENCE [LARGE SCALE GENOMIC DNA]</scope>
    <source>
        <strain evidence="6 7">NBRC 14960</strain>
    </source>
</reference>
<dbReference type="PROSITE" id="PS51820">
    <property type="entry name" value="PA14"/>
    <property type="match status" value="1"/>
</dbReference>
<sequence length="857" mass="94811">MKKLFLCFVSFLFTASLLGQPYPYQNTKLSADARAKDLLSRVTLEEKAALMQNNSPAIPRLGIKAYEWWNEALHGVGRAGLATVFPQAIGMAASFNDVLLFDAFTAVADEARAKSNKFSEQGGLKRYQGLTYWTPNVNIFRDPRWGRGQETYGEDPFLTSRMGVAVVKALQGPEDGEYDKLHACAKHFAVHSGPEWNRHSFNAENIKPRDLWETYLPAFKDLVQKANVKEVMCAYNSFEGEPCCGSNRLLTQILRNDWGYDGLVVSDCWAISDFYQTNAHATQPDATHAAANAVLNGTDLECGSDFRNLPEAVKTGLVDEKRIDVSLLRLLKARFELGEMNDKPVWDIPYSVVNSKEHQALALRMAEESIVLLQNKNNILPLNKKLKIAVMGPNAKDSIMQWGNYNGFPAHTVTLLEAVRKTLPESQLIYEWGCDRTNDVAVNSLFSESSMNGKKGFVAQYWNTITPEGEPVATEVISSPFHLTTLGATAFAAGVNIKNFSARYKTVFKPTKSGDVAFQFQTNGRTSLTINDELVVKNIFANNTTNVYTLKAEAGKSYTIEILFSQRNGDAALNFDFGYLVPVDLSASIAKVKDADIVIFAGGIAPSLEGEEMRVTIPGFKGGDRTDIELPSIQRRMLQALKAAGKKVVFVNFSGSAMGLVPETESCEAIVQAWYPGQSGGTAVANVLFGDYNPSGRLPVTFYKNINQLPDFEDYSMKGRTYRFMSDPLYPFGFGLSYTQFTIGKAKLSKTTIKNNETVAITIPVTNTGKRNGAEVVQIYIRKVNDVDGPLKTMREFKRVEVESGKSKQVTLSLKPSTFEFFDAAQNKVVVTSGDYEILYGNSSDAKALKKLKVTIQ</sequence>
<dbReference type="InterPro" id="IPR036962">
    <property type="entry name" value="Glyco_hydro_3_N_sf"/>
</dbReference>
<dbReference type="SMART" id="SM01217">
    <property type="entry name" value="Fn3_like"/>
    <property type="match status" value="1"/>
</dbReference>
<evidence type="ECO:0000313" key="7">
    <source>
        <dbReference type="Proteomes" id="UP000316775"/>
    </source>
</evidence>
<accession>A0A4Y4AU28</accession>
<dbReference type="OrthoDB" id="9805821at2"/>
<dbReference type="InterPro" id="IPR011658">
    <property type="entry name" value="PA14_dom"/>
</dbReference>
<dbReference type="InterPro" id="IPR001764">
    <property type="entry name" value="Glyco_hydro_3_N"/>
</dbReference>
<dbReference type="Proteomes" id="UP000316775">
    <property type="component" value="Unassembled WGS sequence"/>
</dbReference>
<keyword evidence="3" id="KW-0378">Hydrolase</keyword>
<dbReference type="Gene3D" id="3.40.50.1700">
    <property type="entry name" value="Glycoside hydrolase family 3 C-terminal domain"/>
    <property type="match status" value="2"/>
</dbReference>
<dbReference type="GO" id="GO:0009044">
    <property type="term" value="F:xylan 1,4-beta-xylosidase activity"/>
    <property type="evidence" value="ECO:0007669"/>
    <property type="project" value="InterPro"/>
</dbReference>
<dbReference type="RefSeq" id="WP_073240664.1">
    <property type="nucleotide sequence ID" value="NZ_BJNP01000010.1"/>
</dbReference>
<dbReference type="InterPro" id="IPR013783">
    <property type="entry name" value="Ig-like_fold"/>
</dbReference>
<dbReference type="PRINTS" id="PR00133">
    <property type="entry name" value="GLHYDRLASE3"/>
</dbReference>
<proteinExistence type="inferred from homology"/>
<evidence type="ECO:0000256" key="1">
    <source>
        <dbReference type="ARBA" id="ARBA00005336"/>
    </source>
</evidence>
<dbReference type="Gene3D" id="3.20.20.300">
    <property type="entry name" value="Glycoside hydrolase, family 3, N-terminal domain"/>
    <property type="match status" value="1"/>
</dbReference>
<dbReference type="InterPro" id="IPR044993">
    <property type="entry name" value="BXL"/>
</dbReference>
<evidence type="ECO:0000259" key="5">
    <source>
        <dbReference type="PROSITE" id="PS51820"/>
    </source>
</evidence>
<feature type="signal peptide" evidence="4">
    <location>
        <begin position="1"/>
        <end position="19"/>
    </location>
</feature>
<dbReference type="InterPro" id="IPR037524">
    <property type="entry name" value="PA14/GLEYA"/>
</dbReference>
<evidence type="ECO:0000256" key="2">
    <source>
        <dbReference type="ARBA" id="ARBA00022729"/>
    </source>
</evidence>
<dbReference type="InterPro" id="IPR017853">
    <property type="entry name" value="GH"/>
</dbReference>
<dbReference type="EMBL" id="BJNP01000010">
    <property type="protein sequence ID" value="GEC71711.1"/>
    <property type="molecule type" value="Genomic_DNA"/>
</dbReference>
<comment type="similarity">
    <text evidence="1">Belongs to the glycosyl hydrolase 3 family.</text>
</comment>
<dbReference type="GO" id="GO:0031222">
    <property type="term" value="P:arabinan catabolic process"/>
    <property type="evidence" value="ECO:0007669"/>
    <property type="project" value="TreeGrafter"/>
</dbReference>
<dbReference type="SUPFAM" id="SSF51445">
    <property type="entry name" value="(Trans)glycosidases"/>
    <property type="match status" value="1"/>
</dbReference>
<dbReference type="NCBIfam" id="NF041776">
    <property type="entry name" value="xylosidase_Xyl3A"/>
    <property type="match status" value="1"/>
</dbReference>
<dbReference type="Pfam" id="PF14310">
    <property type="entry name" value="Fn3-like"/>
    <property type="match status" value="1"/>
</dbReference>
<comment type="caution">
    <text evidence="6">The sequence shown here is derived from an EMBL/GenBank/DDBJ whole genome shotgun (WGS) entry which is preliminary data.</text>
</comment>
<dbReference type="Pfam" id="PF07691">
    <property type="entry name" value="PA14"/>
    <property type="match status" value="1"/>
</dbReference>
<dbReference type="SUPFAM" id="SSF52279">
    <property type="entry name" value="Beta-D-glucan exohydrolase, C-terminal domain"/>
    <property type="match status" value="1"/>
</dbReference>
<dbReference type="PANTHER" id="PTHR42721:SF3">
    <property type="entry name" value="BETA-D-XYLOSIDASE 5-RELATED"/>
    <property type="match status" value="1"/>
</dbReference>
<keyword evidence="2 4" id="KW-0732">Signal</keyword>
<name>A0A4Y4AU28_9FLAO</name>
<gene>
    <name evidence="6" type="ORF">FFL01_12500</name>
</gene>
<protein>
    <submittedName>
        <fullName evidence="6">Beta-glucosidase</fullName>
    </submittedName>
</protein>
<dbReference type="Pfam" id="PF01915">
    <property type="entry name" value="Glyco_hydro_3_C"/>
    <property type="match status" value="1"/>
</dbReference>
<dbReference type="Pfam" id="PF00933">
    <property type="entry name" value="Glyco_hydro_3"/>
    <property type="match status" value="1"/>
</dbReference>
<dbReference type="InterPro" id="IPR036881">
    <property type="entry name" value="Glyco_hydro_3_C_sf"/>
</dbReference>
<dbReference type="GO" id="GO:0046556">
    <property type="term" value="F:alpha-L-arabinofuranosidase activity"/>
    <property type="evidence" value="ECO:0007669"/>
    <property type="project" value="TreeGrafter"/>
</dbReference>
<evidence type="ECO:0000313" key="6">
    <source>
        <dbReference type="EMBL" id="GEC71711.1"/>
    </source>
</evidence>
<dbReference type="InterPro" id="IPR054850">
    <property type="entry name" value="Xylosidase_Xyl3A"/>
</dbReference>